<gene>
    <name evidence="3" type="ordered locus">Desde_4041</name>
</gene>
<dbReference type="Pfam" id="PF01522">
    <property type="entry name" value="Polysacc_deac_1"/>
    <property type="match status" value="1"/>
</dbReference>
<dbReference type="InterPro" id="IPR011330">
    <property type="entry name" value="Glyco_hydro/deAcase_b/a-brl"/>
</dbReference>
<dbReference type="PANTHER" id="PTHR10587">
    <property type="entry name" value="GLYCOSYL TRANSFERASE-RELATED"/>
    <property type="match status" value="1"/>
</dbReference>
<dbReference type="Proteomes" id="UP000006053">
    <property type="component" value="Chromosome"/>
</dbReference>
<keyword evidence="3" id="KW-0119">Carbohydrate metabolism</keyword>
<dbReference type="OrthoDB" id="61520at2"/>
<dbReference type="AlphaFoldDB" id="I4AEB8"/>
<dbReference type="InterPro" id="IPR050248">
    <property type="entry name" value="Polysacc_deacetylase_ArnD"/>
</dbReference>
<dbReference type="STRING" id="756499.Desde_4041"/>
<dbReference type="Gene3D" id="3.20.20.370">
    <property type="entry name" value="Glycoside hydrolase/deacetylase"/>
    <property type="match status" value="1"/>
</dbReference>
<evidence type="ECO:0000259" key="2">
    <source>
        <dbReference type="PROSITE" id="PS51677"/>
    </source>
</evidence>
<dbReference type="eggNOG" id="COG0726">
    <property type="taxonomic scope" value="Bacteria"/>
</dbReference>
<dbReference type="GO" id="GO:0016810">
    <property type="term" value="F:hydrolase activity, acting on carbon-nitrogen (but not peptide) bonds"/>
    <property type="evidence" value="ECO:0007669"/>
    <property type="project" value="InterPro"/>
</dbReference>
<evidence type="ECO:0000313" key="4">
    <source>
        <dbReference type="Proteomes" id="UP000006053"/>
    </source>
</evidence>
<keyword evidence="3" id="KW-0378">Hydrolase</keyword>
<dbReference type="HOGENOM" id="CLU_021264_6_0_9"/>
<dbReference type="SUPFAM" id="SSF88713">
    <property type="entry name" value="Glycoside hydrolase/deacetylase"/>
    <property type="match status" value="1"/>
</dbReference>
<protein>
    <submittedName>
        <fullName evidence="3">Putative xylanase/chitin deacetylase</fullName>
    </submittedName>
</protein>
<reference evidence="4" key="1">
    <citation type="submission" date="2012-06" db="EMBL/GenBank/DDBJ databases">
        <title>Complete sequence of Desulfitobacterium dehalogenans ATCC 51507.</title>
        <authorList>
            <person name="Lucas S."/>
            <person name="Han J."/>
            <person name="Lapidus A."/>
            <person name="Cheng J.-F."/>
            <person name="Goodwin L."/>
            <person name="Pitluck S."/>
            <person name="Peters L."/>
            <person name="Ovchinnikova G."/>
            <person name="Teshima H."/>
            <person name="Detter J.C."/>
            <person name="Han C."/>
            <person name="Tapia R."/>
            <person name="Land M."/>
            <person name="Hauser L."/>
            <person name="Kyrpides N."/>
            <person name="Ivanova N."/>
            <person name="Pagani I."/>
            <person name="Kruse T."/>
            <person name="de Vos W.M."/>
            <person name="Smidt H."/>
            <person name="Woyke T."/>
        </authorList>
    </citation>
    <scope>NUCLEOTIDE SEQUENCE [LARGE SCALE GENOMIC DNA]</scope>
    <source>
        <strain evidence="4">ATCC 51507 / DSM 9161 / JW/IU-DC1</strain>
    </source>
</reference>
<feature type="domain" description="NodB homology" evidence="2">
    <location>
        <begin position="155"/>
        <end position="341"/>
    </location>
</feature>
<evidence type="ECO:0000256" key="1">
    <source>
        <dbReference type="SAM" id="MobiDB-lite"/>
    </source>
</evidence>
<keyword evidence="3" id="KW-0858">Xylan degradation</keyword>
<dbReference type="CDD" id="cd10944">
    <property type="entry name" value="CE4_SmPgdA_like"/>
    <property type="match status" value="1"/>
</dbReference>
<dbReference type="RefSeq" id="WP_014795774.1">
    <property type="nucleotide sequence ID" value="NC_018017.1"/>
</dbReference>
<dbReference type="KEGG" id="ddh:Desde_4041"/>
<keyword evidence="3" id="KW-0326">Glycosidase</keyword>
<keyword evidence="4" id="KW-1185">Reference proteome</keyword>
<proteinExistence type="predicted"/>
<feature type="region of interest" description="Disordered" evidence="1">
    <location>
        <begin position="45"/>
        <end position="121"/>
    </location>
</feature>
<evidence type="ECO:0000313" key="3">
    <source>
        <dbReference type="EMBL" id="AFM02303.1"/>
    </source>
</evidence>
<organism evidence="3 4">
    <name type="scientific">Desulfitobacterium dehalogenans (strain ATCC 51507 / DSM 9161 / JW/IU-DC1)</name>
    <dbReference type="NCBI Taxonomy" id="756499"/>
    <lineage>
        <taxon>Bacteria</taxon>
        <taxon>Bacillati</taxon>
        <taxon>Bacillota</taxon>
        <taxon>Clostridia</taxon>
        <taxon>Eubacteriales</taxon>
        <taxon>Desulfitobacteriaceae</taxon>
        <taxon>Desulfitobacterium</taxon>
    </lineage>
</organism>
<dbReference type="GO" id="GO:0045493">
    <property type="term" value="P:xylan catabolic process"/>
    <property type="evidence" value="ECO:0007669"/>
    <property type="project" value="UniProtKB-KW"/>
</dbReference>
<dbReference type="PANTHER" id="PTHR10587:SF125">
    <property type="entry name" value="POLYSACCHARIDE DEACETYLASE YHEN-RELATED"/>
    <property type="match status" value="1"/>
</dbReference>
<accession>I4AEB8</accession>
<dbReference type="EMBL" id="CP003348">
    <property type="protein sequence ID" value="AFM02303.1"/>
    <property type="molecule type" value="Genomic_DNA"/>
</dbReference>
<feature type="compositionally biased region" description="Polar residues" evidence="1">
    <location>
        <begin position="59"/>
        <end position="69"/>
    </location>
</feature>
<feature type="compositionally biased region" description="Polar residues" evidence="1">
    <location>
        <begin position="105"/>
        <end position="114"/>
    </location>
</feature>
<keyword evidence="3" id="KW-0624">Polysaccharide degradation</keyword>
<dbReference type="PROSITE" id="PS51677">
    <property type="entry name" value="NODB"/>
    <property type="match status" value="1"/>
</dbReference>
<dbReference type="PROSITE" id="PS51257">
    <property type="entry name" value="PROKAR_LIPOPROTEIN"/>
    <property type="match status" value="1"/>
</dbReference>
<reference evidence="3 4" key="2">
    <citation type="journal article" date="2015" name="J. Bacteriol.">
        <title>Genomic, proteomic, and biochemical analysis of the organohalide respiratory pathway in Desulfitobacterium dehalogenans.</title>
        <authorList>
            <person name="Kruse T."/>
            <person name="van de Pas B.A."/>
            <person name="Atteia A."/>
            <person name="Krab K."/>
            <person name="Hagen W.R."/>
            <person name="Goodwin L."/>
            <person name="Chain P."/>
            <person name="Boeren S."/>
            <person name="Maphosa F."/>
            <person name="Schraa G."/>
            <person name="de Vos W.M."/>
            <person name="van der Oost J."/>
            <person name="Smidt H."/>
            <person name="Stams A.J."/>
        </authorList>
    </citation>
    <scope>NUCLEOTIDE SEQUENCE [LARGE SCALE GENOMIC DNA]</scope>
    <source>
        <strain evidence="4">ATCC 51507 / DSM 9161 / JW/IU-DC1</strain>
    </source>
</reference>
<dbReference type="GO" id="GO:0016798">
    <property type="term" value="F:hydrolase activity, acting on glycosyl bonds"/>
    <property type="evidence" value="ECO:0007669"/>
    <property type="project" value="UniProtKB-KW"/>
</dbReference>
<name>I4AEB8_DESDJ</name>
<sequence precursor="true">MKKDSRVWRRFGLTLLIIGALALVGCSSLSLESFKTFKGFHMAQENKQGTGGQDKSPEESSQGDGNTAENPIYEEKDDLIKEGNENSNTNEEGTDDPVFIEIPPAQNSQESPANMSPEPAPPGTPVRTFYELSGTPPTAPGLAMKHRVFKEEPSKIVYLTIDDGPSENTAPILEVLKREGVNATFFVIGSQVERYPELLKKAYEQGNAIGNHTYSHNYSEIYKSPEAFVANLKKNEDLIYQLIGVRPKVIRTPGGTHGNFHISYYNAVDALDYLVYDWNVSTGDASAPLVSAETIIRNVKEQVPGRDRIILLMHDAPGKWTTVDALPKIIRFLKEQGYEFGVLSPEVAPILFPGGFHD</sequence>
<dbReference type="InterPro" id="IPR002509">
    <property type="entry name" value="NODB_dom"/>
</dbReference>